<protein>
    <recommendedName>
        <fullName evidence="9">TRAP transporter small permease protein</fullName>
    </recommendedName>
</protein>
<dbReference type="AlphaFoldDB" id="A0A0A1YMB3"/>
<accession>A0A0A1YMB3</accession>
<dbReference type="GO" id="GO:0005886">
    <property type="term" value="C:plasma membrane"/>
    <property type="evidence" value="ECO:0007669"/>
    <property type="project" value="UniProtKB-SubCell"/>
</dbReference>
<evidence type="ECO:0000256" key="1">
    <source>
        <dbReference type="ARBA" id="ARBA00004429"/>
    </source>
</evidence>
<dbReference type="EMBL" id="AWSQ01000001">
    <property type="protein sequence ID" value="KFX71020.1"/>
    <property type="molecule type" value="Genomic_DNA"/>
</dbReference>
<evidence type="ECO:0000256" key="5">
    <source>
        <dbReference type="ARBA" id="ARBA00022692"/>
    </source>
</evidence>
<dbReference type="InterPro" id="IPR007387">
    <property type="entry name" value="TRAP_DctQ"/>
</dbReference>
<keyword evidence="2 9" id="KW-0813">Transport</keyword>
<proteinExistence type="inferred from homology"/>
<feature type="transmembrane region" description="Helical" evidence="9">
    <location>
        <begin position="50"/>
        <end position="67"/>
    </location>
</feature>
<comment type="caution">
    <text evidence="11">The sequence shown here is derived from an EMBL/GenBank/DDBJ whole genome shotgun (WGS) entry which is preliminary data.</text>
</comment>
<dbReference type="InterPro" id="IPR055348">
    <property type="entry name" value="DctQ"/>
</dbReference>
<keyword evidence="3" id="KW-1003">Cell membrane</keyword>
<dbReference type="GO" id="GO:0015740">
    <property type="term" value="P:C4-dicarboxylate transport"/>
    <property type="evidence" value="ECO:0007669"/>
    <property type="project" value="TreeGrafter"/>
</dbReference>
<evidence type="ECO:0000256" key="7">
    <source>
        <dbReference type="ARBA" id="ARBA00023136"/>
    </source>
</evidence>
<dbReference type="Pfam" id="PF04290">
    <property type="entry name" value="DctQ"/>
    <property type="match status" value="1"/>
</dbReference>
<evidence type="ECO:0000256" key="4">
    <source>
        <dbReference type="ARBA" id="ARBA00022519"/>
    </source>
</evidence>
<evidence type="ECO:0000256" key="3">
    <source>
        <dbReference type="ARBA" id="ARBA00022475"/>
    </source>
</evidence>
<feature type="transmembrane region" description="Helical" evidence="9">
    <location>
        <begin position="16"/>
        <end position="38"/>
    </location>
</feature>
<evidence type="ECO:0000256" key="2">
    <source>
        <dbReference type="ARBA" id="ARBA00022448"/>
    </source>
</evidence>
<gene>
    <name evidence="11" type="ORF">TMS3_0103480</name>
</gene>
<dbReference type="PANTHER" id="PTHR35011:SF2">
    <property type="entry name" value="2,3-DIKETO-L-GULONATE TRAP TRANSPORTER SMALL PERMEASE PROTEIN YIAM"/>
    <property type="match status" value="1"/>
</dbReference>
<feature type="transmembrane region" description="Helical" evidence="9">
    <location>
        <begin position="130"/>
        <end position="149"/>
    </location>
</feature>
<evidence type="ECO:0000259" key="10">
    <source>
        <dbReference type="Pfam" id="PF04290"/>
    </source>
</evidence>
<evidence type="ECO:0000256" key="8">
    <source>
        <dbReference type="ARBA" id="ARBA00038436"/>
    </source>
</evidence>
<evidence type="ECO:0000313" key="11">
    <source>
        <dbReference type="EMBL" id="KFX71020.1"/>
    </source>
</evidence>
<dbReference type="Proteomes" id="UP000030063">
    <property type="component" value="Unassembled WGS sequence"/>
</dbReference>
<feature type="transmembrane region" description="Helical" evidence="9">
    <location>
        <begin position="88"/>
        <end position="110"/>
    </location>
</feature>
<keyword evidence="4 9" id="KW-0997">Cell inner membrane</keyword>
<evidence type="ECO:0000313" key="12">
    <source>
        <dbReference type="Proteomes" id="UP000030063"/>
    </source>
</evidence>
<keyword evidence="5 9" id="KW-0812">Transmembrane</keyword>
<comment type="subunit">
    <text evidence="9">The complex comprises the extracytoplasmic solute receptor protein and the two transmembrane proteins.</text>
</comment>
<sequence length="178" mass="19794">MVWLRKLDWALEKLEALILASSILAMALNSVSNVFGRYLFNQSLYFSEELNQFLIIFVTFVGCSYAARQSRHVSMSAFIEHLTGKPAAVTLLLINLLTAALMLWLAWAAIGYVESAARIGRSSSALQVPLHYIYLLIPLGLGMSGLQFLRHAFTQLLVLLGRREAPPRHVDAPLPPQA</sequence>
<dbReference type="eggNOG" id="COG3090">
    <property type="taxonomic scope" value="Bacteria"/>
</dbReference>
<organism evidence="11 12">
    <name type="scientific">Pseudomonas taeanensis MS-3</name>
    <dbReference type="NCBI Taxonomy" id="1395571"/>
    <lineage>
        <taxon>Bacteria</taxon>
        <taxon>Pseudomonadati</taxon>
        <taxon>Pseudomonadota</taxon>
        <taxon>Gammaproteobacteria</taxon>
        <taxon>Pseudomonadales</taxon>
        <taxon>Pseudomonadaceae</taxon>
        <taxon>Pseudomonas</taxon>
    </lineage>
</organism>
<comment type="subcellular location">
    <subcellularLocation>
        <location evidence="1 9">Cell inner membrane</location>
        <topology evidence="1 9">Multi-pass membrane protein</topology>
    </subcellularLocation>
</comment>
<dbReference type="RefSeq" id="WP_025163845.1">
    <property type="nucleotide sequence ID" value="NZ_AWSQ01000001.1"/>
</dbReference>
<evidence type="ECO:0000256" key="9">
    <source>
        <dbReference type="RuleBase" id="RU369079"/>
    </source>
</evidence>
<dbReference type="OrthoDB" id="5465095at2"/>
<keyword evidence="6 9" id="KW-1133">Transmembrane helix</keyword>
<dbReference type="GO" id="GO:0022857">
    <property type="term" value="F:transmembrane transporter activity"/>
    <property type="evidence" value="ECO:0007669"/>
    <property type="project" value="UniProtKB-UniRule"/>
</dbReference>
<comment type="function">
    <text evidence="9">Part of the tripartite ATP-independent periplasmic (TRAP) transport system.</text>
</comment>
<keyword evidence="12" id="KW-1185">Reference proteome</keyword>
<dbReference type="PANTHER" id="PTHR35011">
    <property type="entry name" value="2,3-DIKETO-L-GULONATE TRAP TRANSPORTER SMALL PERMEASE PROTEIN YIAM"/>
    <property type="match status" value="1"/>
</dbReference>
<evidence type="ECO:0000256" key="6">
    <source>
        <dbReference type="ARBA" id="ARBA00022989"/>
    </source>
</evidence>
<comment type="similarity">
    <text evidence="8 9">Belongs to the TRAP transporter small permease family.</text>
</comment>
<reference evidence="11 12" key="1">
    <citation type="journal article" date="2014" name="Genome Announc.">
        <title>Draft Genome Sequence of Petroleum Oil-Degrading Marine Bacterium Pseudomonas taeanensis Strain MS-3, Isolated from a Crude Oil-Contaminated Seashore.</title>
        <authorList>
            <person name="Lee S.Y."/>
            <person name="Kim S.H."/>
            <person name="Lee D.G."/>
            <person name="Shin S."/>
            <person name="Yun S.H."/>
            <person name="Choi C.W."/>
            <person name="Chung Y.H."/>
            <person name="Choi J.S."/>
            <person name="Kahng H.Y."/>
            <person name="Kim S.I."/>
        </authorList>
    </citation>
    <scope>NUCLEOTIDE SEQUENCE [LARGE SCALE GENOMIC DNA]</scope>
    <source>
        <strain evidence="11 12">MS-3</strain>
    </source>
</reference>
<keyword evidence="7 9" id="KW-0472">Membrane</keyword>
<dbReference type="STRING" id="1395571.TMS3_0103480"/>
<feature type="domain" description="Tripartite ATP-independent periplasmic transporters DctQ component" evidence="10">
    <location>
        <begin position="30"/>
        <end position="156"/>
    </location>
</feature>
<name>A0A0A1YMB3_9PSED</name>